<dbReference type="SUPFAM" id="SSF54171">
    <property type="entry name" value="DNA-binding domain"/>
    <property type="match status" value="1"/>
</dbReference>
<keyword evidence="4" id="KW-0010">Activator</keyword>
<dbReference type="PANTHER" id="PTHR31985">
    <property type="entry name" value="ETHYLENE-RESPONSIVE TRANSCRIPTION FACTOR ERF042-RELATED"/>
    <property type="match status" value="1"/>
</dbReference>
<gene>
    <name evidence="9" type="ORF">LUZ62_088676</name>
</gene>
<feature type="domain" description="AP2/ERF" evidence="8">
    <location>
        <begin position="24"/>
        <end position="82"/>
    </location>
</feature>
<dbReference type="Gene3D" id="3.30.730.10">
    <property type="entry name" value="AP2/ERF domain"/>
    <property type="match status" value="1"/>
</dbReference>
<reference evidence="9" key="1">
    <citation type="submission" date="2022-08" db="EMBL/GenBank/DDBJ databases">
        <authorList>
            <person name="Marques A."/>
        </authorList>
    </citation>
    <scope>NUCLEOTIDE SEQUENCE</scope>
    <source>
        <strain evidence="9">RhyPub2mFocal</strain>
        <tissue evidence="9">Leaves</tissue>
    </source>
</reference>
<dbReference type="SMART" id="SM00380">
    <property type="entry name" value="AP2"/>
    <property type="match status" value="1"/>
</dbReference>
<dbReference type="InterPro" id="IPR001471">
    <property type="entry name" value="AP2/ERF_dom"/>
</dbReference>
<dbReference type="InterPro" id="IPR036955">
    <property type="entry name" value="AP2/ERF_dom_sf"/>
</dbReference>
<dbReference type="PANTHER" id="PTHR31985:SF215">
    <property type="entry name" value="OS02G0781300 PROTEIN"/>
    <property type="match status" value="1"/>
</dbReference>
<dbReference type="GO" id="GO:0005634">
    <property type="term" value="C:nucleus"/>
    <property type="evidence" value="ECO:0007669"/>
    <property type="project" value="UniProtKB-SubCell"/>
</dbReference>
<dbReference type="FunFam" id="3.30.730.10:FF:000001">
    <property type="entry name" value="Ethylene-responsive transcription factor 2"/>
    <property type="match status" value="1"/>
</dbReference>
<evidence type="ECO:0000256" key="4">
    <source>
        <dbReference type="ARBA" id="ARBA00023159"/>
    </source>
</evidence>
<evidence type="ECO:0000256" key="1">
    <source>
        <dbReference type="ARBA" id="ARBA00004123"/>
    </source>
</evidence>
<evidence type="ECO:0000256" key="2">
    <source>
        <dbReference type="ARBA" id="ARBA00023015"/>
    </source>
</evidence>
<dbReference type="Pfam" id="PF00847">
    <property type="entry name" value="AP2"/>
    <property type="match status" value="1"/>
</dbReference>
<dbReference type="Proteomes" id="UP001140206">
    <property type="component" value="Chromosome 5"/>
</dbReference>
<evidence type="ECO:0000259" key="8">
    <source>
        <dbReference type="PROSITE" id="PS51032"/>
    </source>
</evidence>
<evidence type="ECO:0000313" key="10">
    <source>
        <dbReference type="Proteomes" id="UP001140206"/>
    </source>
</evidence>
<keyword evidence="2" id="KW-0805">Transcription regulation</keyword>
<dbReference type="CDD" id="cd00018">
    <property type="entry name" value="AP2"/>
    <property type="match status" value="1"/>
</dbReference>
<dbReference type="PRINTS" id="PR00367">
    <property type="entry name" value="ETHRSPELEMNT"/>
</dbReference>
<dbReference type="EMBL" id="JAMFTS010000005">
    <property type="protein sequence ID" value="KAJ4754271.1"/>
    <property type="molecule type" value="Genomic_DNA"/>
</dbReference>
<comment type="caution">
    <text evidence="9">The sequence shown here is derived from an EMBL/GenBank/DDBJ whole genome shotgun (WGS) entry which is preliminary data.</text>
</comment>
<name>A0AAV8CIJ6_9POAL</name>
<sequence>MMMAESNANGTVHVVTAGATEERKYKGVRKRKWGRWVSEIRLPNSRERIWLGSYDTPEKAARAFDAASVCLRGPEGANLNFPNSPPQVSYNSRSTHFIDPQEIQAAAASHANKASSSMPASQLLDIASTDTTMTGTMGETSVQTVDYWHFMDNLLSPAGTRPVGFVEDFAYSQFFSPPPQEEAEDVGTVNFASNSFLWDFN</sequence>
<comment type="similarity">
    <text evidence="7">Belongs to the AP2/ERF transcription factor family. ERF subfamily.</text>
</comment>
<accession>A0AAV8CIJ6</accession>
<keyword evidence="5" id="KW-0804">Transcription</keyword>
<keyword evidence="10" id="KW-1185">Reference proteome</keyword>
<evidence type="ECO:0000256" key="6">
    <source>
        <dbReference type="ARBA" id="ARBA00023242"/>
    </source>
</evidence>
<evidence type="ECO:0000313" key="9">
    <source>
        <dbReference type="EMBL" id="KAJ4754271.1"/>
    </source>
</evidence>
<dbReference type="GO" id="GO:0003677">
    <property type="term" value="F:DNA binding"/>
    <property type="evidence" value="ECO:0007669"/>
    <property type="project" value="UniProtKB-KW"/>
</dbReference>
<evidence type="ECO:0000256" key="3">
    <source>
        <dbReference type="ARBA" id="ARBA00023125"/>
    </source>
</evidence>
<dbReference type="PROSITE" id="PS51032">
    <property type="entry name" value="AP2_ERF"/>
    <property type="match status" value="1"/>
</dbReference>
<dbReference type="InterPro" id="IPR016177">
    <property type="entry name" value="DNA-bd_dom_sf"/>
</dbReference>
<evidence type="ECO:0000256" key="5">
    <source>
        <dbReference type="ARBA" id="ARBA00023163"/>
    </source>
</evidence>
<dbReference type="AlphaFoldDB" id="A0AAV8CIJ6"/>
<protein>
    <submittedName>
        <fullName evidence="9">Ethylene-responsive transcription factor ERF018</fullName>
    </submittedName>
</protein>
<dbReference type="InterPro" id="IPR051032">
    <property type="entry name" value="AP2/ERF_TF_ERF_subfamily"/>
</dbReference>
<evidence type="ECO:0000256" key="7">
    <source>
        <dbReference type="ARBA" id="ARBA00024343"/>
    </source>
</evidence>
<dbReference type="GO" id="GO:0003700">
    <property type="term" value="F:DNA-binding transcription factor activity"/>
    <property type="evidence" value="ECO:0007669"/>
    <property type="project" value="InterPro"/>
</dbReference>
<comment type="subcellular location">
    <subcellularLocation>
        <location evidence="1">Nucleus</location>
    </subcellularLocation>
</comment>
<keyword evidence="3" id="KW-0238">DNA-binding</keyword>
<keyword evidence="6" id="KW-0539">Nucleus</keyword>
<organism evidence="9 10">
    <name type="scientific">Rhynchospora pubera</name>
    <dbReference type="NCBI Taxonomy" id="906938"/>
    <lineage>
        <taxon>Eukaryota</taxon>
        <taxon>Viridiplantae</taxon>
        <taxon>Streptophyta</taxon>
        <taxon>Embryophyta</taxon>
        <taxon>Tracheophyta</taxon>
        <taxon>Spermatophyta</taxon>
        <taxon>Magnoliopsida</taxon>
        <taxon>Liliopsida</taxon>
        <taxon>Poales</taxon>
        <taxon>Cyperaceae</taxon>
        <taxon>Cyperoideae</taxon>
        <taxon>Rhynchosporeae</taxon>
        <taxon>Rhynchospora</taxon>
    </lineage>
</organism>
<proteinExistence type="inferred from homology"/>